<dbReference type="InterPro" id="IPR037138">
    <property type="entry name" value="His_deacetylse_dom_sf"/>
</dbReference>
<evidence type="ECO:0000313" key="3">
    <source>
        <dbReference type="EMBL" id="SEH13720.1"/>
    </source>
</evidence>
<dbReference type="PANTHER" id="PTHR10625">
    <property type="entry name" value="HISTONE DEACETYLASE HDAC1-RELATED"/>
    <property type="match status" value="1"/>
</dbReference>
<dbReference type="GO" id="GO:0040029">
    <property type="term" value="P:epigenetic regulation of gene expression"/>
    <property type="evidence" value="ECO:0007669"/>
    <property type="project" value="TreeGrafter"/>
</dbReference>
<name>A0A1H6FTX9_THEAL</name>
<dbReference type="OrthoDB" id="9808367at2"/>
<organism evidence="3 4">
    <name type="scientific">Thermoleophilum album</name>
    <dbReference type="NCBI Taxonomy" id="29539"/>
    <lineage>
        <taxon>Bacteria</taxon>
        <taxon>Bacillati</taxon>
        <taxon>Actinomycetota</taxon>
        <taxon>Thermoleophilia</taxon>
        <taxon>Thermoleophilales</taxon>
        <taxon>Thermoleophilaceae</taxon>
        <taxon>Thermoleophilum</taxon>
    </lineage>
</organism>
<evidence type="ECO:0000256" key="1">
    <source>
        <dbReference type="ARBA" id="ARBA00005947"/>
    </source>
</evidence>
<dbReference type="RefSeq" id="WP_093118821.1">
    <property type="nucleotide sequence ID" value="NZ_FNWJ01000002.1"/>
</dbReference>
<dbReference type="InterPro" id="IPR023801">
    <property type="entry name" value="His_deacetylse_dom"/>
</dbReference>
<gene>
    <name evidence="3" type="ORF">SAMN02745716_1280</name>
</gene>
<dbReference type="Pfam" id="PF00850">
    <property type="entry name" value="Hist_deacetyl"/>
    <property type="match status" value="1"/>
</dbReference>
<dbReference type="SUPFAM" id="SSF52768">
    <property type="entry name" value="Arginase/deacetylase"/>
    <property type="match status" value="1"/>
</dbReference>
<comment type="similarity">
    <text evidence="1">Belongs to the histone deacetylase family.</text>
</comment>
<dbReference type="Proteomes" id="UP000222056">
    <property type="component" value="Unassembled WGS sequence"/>
</dbReference>
<evidence type="ECO:0000313" key="4">
    <source>
        <dbReference type="Proteomes" id="UP000222056"/>
    </source>
</evidence>
<sequence length="336" mass="35651">MAIAFFRHELCREHDTGPGHPERPQRLAAIERRLADAGWPHLELIEAPAADEQQLLRVHSAAHLERVRRHVAAGVPLDLDTPVSPRSLDAALVAAGAACALAEALLTGSYERGFAAVRPPGHHAEPERAMGFCLFNNVACAAAHAFALGAKRVAVVDFDVHHGNGTCEAFRRSDRLLFASIHQWPFYPGTGALEDVGSGPGRGYTINLPVPAGSAGDDWVGLIAHVVVPALRRFAPDLVLVSAGYDAHRADPIGGCLLETDDYAEITRHLDLVARTLGVPLGFVLEGGYDLTALAESVLATIVALAEPAEVTEPQRSPLVERALAALAGAVPLLAR</sequence>
<reference evidence="4" key="1">
    <citation type="submission" date="2016-10" db="EMBL/GenBank/DDBJ databases">
        <authorList>
            <person name="Varghese N."/>
            <person name="Submissions S."/>
        </authorList>
    </citation>
    <scope>NUCLEOTIDE SEQUENCE [LARGE SCALE GENOMIC DNA]</scope>
    <source>
        <strain evidence="4">ATCC 35263</strain>
    </source>
</reference>
<dbReference type="CDD" id="cd09992">
    <property type="entry name" value="HDAC_classII"/>
    <property type="match status" value="1"/>
</dbReference>
<dbReference type="InterPro" id="IPR023696">
    <property type="entry name" value="Ureohydrolase_dom_sf"/>
</dbReference>
<dbReference type="GO" id="GO:0004407">
    <property type="term" value="F:histone deacetylase activity"/>
    <property type="evidence" value="ECO:0007669"/>
    <property type="project" value="TreeGrafter"/>
</dbReference>
<protein>
    <submittedName>
        <fullName evidence="3">Acetoin utilization deacetylase AcuC</fullName>
    </submittedName>
</protein>
<dbReference type="AlphaFoldDB" id="A0A1H6FTX9"/>
<dbReference type="PRINTS" id="PR01270">
    <property type="entry name" value="HDASUPER"/>
</dbReference>
<dbReference type="Gene3D" id="3.40.800.20">
    <property type="entry name" value="Histone deacetylase domain"/>
    <property type="match status" value="1"/>
</dbReference>
<dbReference type="PANTHER" id="PTHR10625:SF10">
    <property type="entry name" value="HISTONE DEACETYLASE HDAC1"/>
    <property type="match status" value="1"/>
</dbReference>
<feature type="domain" description="Histone deacetylase" evidence="2">
    <location>
        <begin position="20"/>
        <end position="302"/>
    </location>
</feature>
<dbReference type="InterPro" id="IPR000286">
    <property type="entry name" value="HDACs"/>
</dbReference>
<accession>A0A1H6FTX9</accession>
<evidence type="ECO:0000259" key="2">
    <source>
        <dbReference type="Pfam" id="PF00850"/>
    </source>
</evidence>
<keyword evidence="4" id="KW-1185">Reference proteome</keyword>
<dbReference type="EMBL" id="FNWJ01000002">
    <property type="protein sequence ID" value="SEH13720.1"/>
    <property type="molecule type" value="Genomic_DNA"/>
</dbReference>
<proteinExistence type="inferred from homology"/>
<dbReference type="STRING" id="29539.SAMN02745716_1280"/>